<gene>
    <name evidence="1" type="ORF">NA56DRAFT_745574</name>
</gene>
<accession>A0A2J6QFD1</accession>
<evidence type="ECO:0000313" key="1">
    <source>
        <dbReference type="EMBL" id="PMD24970.1"/>
    </source>
</evidence>
<name>A0A2J6QFD1_9HELO</name>
<dbReference type="AlphaFoldDB" id="A0A2J6QFD1"/>
<evidence type="ECO:0000313" key="2">
    <source>
        <dbReference type="Proteomes" id="UP000235672"/>
    </source>
</evidence>
<reference evidence="1 2" key="1">
    <citation type="submission" date="2016-05" db="EMBL/GenBank/DDBJ databases">
        <title>A degradative enzymes factory behind the ericoid mycorrhizal symbiosis.</title>
        <authorList>
            <consortium name="DOE Joint Genome Institute"/>
            <person name="Martino E."/>
            <person name="Morin E."/>
            <person name="Grelet G."/>
            <person name="Kuo A."/>
            <person name="Kohler A."/>
            <person name="Daghino S."/>
            <person name="Barry K."/>
            <person name="Choi C."/>
            <person name="Cichocki N."/>
            <person name="Clum A."/>
            <person name="Copeland A."/>
            <person name="Hainaut M."/>
            <person name="Haridas S."/>
            <person name="Labutti K."/>
            <person name="Lindquist E."/>
            <person name="Lipzen A."/>
            <person name="Khouja H.-R."/>
            <person name="Murat C."/>
            <person name="Ohm R."/>
            <person name="Olson A."/>
            <person name="Spatafora J."/>
            <person name="Veneault-Fourrey C."/>
            <person name="Henrissat B."/>
            <person name="Grigoriev I."/>
            <person name="Martin F."/>
            <person name="Perotto S."/>
        </authorList>
    </citation>
    <scope>NUCLEOTIDE SEQUENCE [LARGE SCALE GENOMIC DNA]</scope>
    <source>
        <strain evidence="1 2">UAMH 7357</strain>
    </source>
</reference>
<organism evidence="1 2">
    <name type="scientific">Hyaloscypha hepaticicola</name>
    <dbReference type="NCBI Taxonomy" id="2082293"/>
    <lineage>
        <taxon>Eukaryota</taxon>
        <taxon>Fungi</taxon>
        <taxon>Dikarya</taxon>
        <taxon>Ascomycota</taxon>
        <taxon>Pezizomycotina</taxon>
        <taxon>Leotiomycetes</taxon>
        <taxon>Helotiales</taxon>
        <taxon>Hyaloscyphaceae</taxon>
        <taxon>Hyaloscypha</taxon>
    </lineage>
</organism>
<sequence length="297" mass="34175">MCLRRLKKLRTPGFSVKVIDHQVQNTKHLTAPLLQISQILPYGEKFLKCHIQIEIAILYNASSYKTAVVDLRTCRERKEPHTKRATHSPTHHLKAKWKERSSEVIQMKTSPDYKPPRQHVFLPSSNFPQACLPCAHAIFRASISPNTASPILIFKKYVGDAVFSTHSFRVREWNSESVRESLTRGSDHNFMTASTDQLPSFDSENQIALVLFSLAVVHGHRELSSHMMHIPRDSGFQEAVRSWASVFNIYLLLLRRSTTNACLWKVEPSTCSIRHLDDLRSNRPLKDWELEYSTQTE</sequence>
<keyword evidence="2" id="KW-1185">Reference proteome</keyword>
<protein>
    <submittedName>
        <fullName evidence="1">Uncharacterized protein</fullName>
    </submittedName>
</protein>
<proteinExistence type="predicted"/>
<dbReference type="EMBL" id="KZ613471">
    <property type="protein sequence ID" value="PMD24970.1"/>
    <property type="molecule type" value="Genomic_DNA"/>
</dbReference>
<dbReference type="Proteomes" id="UP000235672">
    <property type="component" value="Unassembled WGS sequence"/>
</dbReference>